<accession>A0AAD5YMV8</accession>
<protein>
    <submittedName>
        <fullName evidence="2">Uncharacterized protein</fullName>
    </submittedName>
</protein>
<keyword evidence="3" id="KW-1185">Reference proteome</keyword>
<evidence type="ECO:0000256" key="1">
    <source>
        <dbReference type="SAM" id="Phobius"/>
    </source>
</evidence>
<dbReference type="AlphaFoldDB" id="A0AAD5YMV8"/>
<reference evidence="2" key="1">
    <citation type="submission" date="2022-07" db="EMBL/GenBank/DDBJ databases">
        <title>Genome Sequence of Physisporinus lineatus.</title>
        <authorList>
            <person name="Buettner E."/>
        </authorList>
    </citation>
    <scope>NUCLEOTIDE SEQUENCE</scope>
    <source>
        <strain evidence="2">VT162</strain>
    </source>
</reference>
<keyword evidence="1" id="KW-0472">Membrane</keyword>
<proteinExistence type="predicted"/>
<evidence type="ECO:0000313" key="3">
    <source>
        <dbReference type="Proteomes" id="UP001212997"/>
    </source>
</evidence>
<name>A0AAD5YMV8_9APHY</name>
<dbReference type="Proteomes" id="UP001212997">
    <property type="component" value="Unassembled WGS sequence"/>
</dbReference>
<keyword evidence="1" id="KW-0812">Transmembrane</keyword>
<keyword evidence="1" id="KW-1133">Transmembrane helix</keyword>
<dbReference type="EMBL" id="JANAWD010000029">
    <property type="protein sequence ID" value="KAJ3490350.1"/>
    <property type="molecule type" value="Genomic_DNA"/>
</dbReference>
<sequence>MPPATNQPSSITFGGYYPCLALQWAKIRLQALRQLALRRTAQLQILQAPLTRRQINNNLPSATAIPHPPPPYTPTISLHAPTLAPNMVDPSLPTLRPGSGPVPTSPPAQVNSRAVLGVVLLCSIVIIFAASAATLFIKRRKIKLNLSTFKNALRGSKQRGEHIRMDEVDDMKLSEEDLAHPTGNLYRTSDVLGYYHSKRGELDDEDTHPEMVPTHRLPGMPEDLADPSPRRYSSPSIINVEIATGSFSPDPALPRPTSMPPPERQISIYVQQQKVAELAQIARMKVVRDESFATNPSSLAEGPEQLKRASASGGLGFVHDNGGIDIGSTVLSTLQSYSLATGAKAPITDLFKVNAQGTFVYTNRCSFPQSKSEQDSFGSSGSEVSMAETDIVDGGIVELRMAHTRSMEIKRGVLVSLGPSSTDVPHLLVSHPSSKNSICPLSTSRTSSLNVPHAEDYLRPESPTALDYEMADFPSPPPVLSPILPSSFALSDEIEKSLGDQVFSGRDSGLWPQDGYHLSTPGQIRALVDALDLGDPNEDNRNKSGWTTTAIDSRMSAA</sequence>
<organism evidence="2 3">
    <name type="scientific">Meripilus lineatus</name>
    <dbReference type="NCBI Taxonomy" id="2056292"/>
    <lineage>
        <taxon>Eukaryota</taxon>
        <taxon>Fungi</taxon>
        <taxon>Dikarya</taxon>
        <taxon>Basidiomycota</taxon>
        <taxon>Agaricomycotina</taxon>
        <taxon>Agaricomycetes</taxon>
        <taxon>Polyporales</taxon>
        <taxon>Meripilaceae</taxon>
        <taxon>Meripilus</taxon>
    </lineage>
</organism>
<gene>
    <name evidence="2" type="ORF">NLI96_g1479</name>
</gene>
<comment type="caution">
    <text evidence="2">The sequence shown here is derived from an EMBL/GenBank/DDBJ whole genome shotgun (WGS) entry which is preliminary data.</text>
</comment>
<evidence type="ECO:0000313" key="2">
    <source>
        <dbReference type="EMBL" id="KAJ3490350.1"/>
    </source>
</evidence>
<feature type="transmembrane region" description="Helical" evidence="1">
    <location>
        <begin position="114"/>
        <end position="137"/>
    </location>
</feature>